<dbReference type="InterPro" id="IPR006286">
    <property type="entry name" value="C56_PfpI-like"/>
</dbReference>
<dbReference type="CDD" id="cd03134">
    <property type="entry name" value="GATase1_PfpI_like"/>
    <property type="match status" value="1"/>
</dbReference>
<gene>
    <name evidence="3" type="ORF">DS031_11790</name>
</gene>
<evidence type="ECO:0000256" key="1">
    <source>
        <dbReference type="ARBA" id="ARBA00008542"/>
    </source>
</evidence>
<comment type="caution">
    <text evidence="3">The sequence shown here is derived from an EMBL/GenBank/DDBJ whole genome shotgun (WGS) entry which is preliminary data.</text>
</comment>
<dbReference type="Gene3D" id="3.40.50.880">
    <property type="match status" value="1"/>
</dbReference>
<keyword evidence="4" id="KW-1185">Reference proteome</keyword>
<keyword evidence="3" id="KW-0645">Protease</keyword>
<sequence>MFSKAEAGKRTSVDFFITYSKGSVFVSKIAVVLTDMFEDVEYTDPAHSFEENGHTLTVISDEKGKELTGKQGDAKVTADKGIEEVSEESFDALFIPGGFSPDILRGDARFVEFVKRFMYKDKPVFAICHGPQLLITAEALRGRKITGYKSIQTDLKYAGGNVFDEEVVVCGNLVSSREPDDIPAFIAKSLDILSKSIN</sequence>
<evidence type="ECO:0000313" key="3">
    <source>
        <dbReference type="EMBL" id="RBW69313.1"/>
    </source>
</evidence>
<dbReference type="PROSITE" id="PS51276">
    <property type="entry name" value="PEPTIDASE_C56_PFPI"/>
    <property type="match status" value="1"/>
</dbReference>
<proteinExistence type="inferred from homology"/>
<dbReference type="PANTHER" id="PTHR42733:SF2">
    <property type="entry name" value="DJ-1_THIJ_PFPI FAMILY PROTEIN"/>
    <property type="match status" value="1"/>
</dbReference>
<protein>
    <submittedName>
        <fullName evidence="3">Protease</fullName>
    </submittedName>
</protein>
<dbReference type="EMBL" id="QOCW01000011">
    <property type="protein sequence ID" value="RBW69313.1"/>
    <property type="molecule type" value="Genomic_DNA"/>
</dbReference>
<dbReference type="AlphaFoldDB" id="A0A366XYT6"/>
<organism evidence="3 4">
    <name type="scientific">Bacillus taeanensis</name>
    <dbReference type="NCBI Taxonomy" id="273032"/>
    <lineage>
        <taxon>Bacteria</taxon>
        <taxon>Bacillati</taxon>
        <taxon>Bacillota</taxon>
        <taxon>Bacilli</taxon>
        <taxon>Bacillales</taxon>
        <taxon>Bacillaceae</taxon>
        <taxon>Bacillus</taxon>
    </lineage>
</organism>
<reference evidence="3 4" key="1">
    <citation type="submission" date="2018-07" db="EMBL/GenBank/DDBJ databases">
        <title>Lottiidibacillus patelloidae gen. nov., sp. nov., isolated from the intestinal tract of a marine limpet and the reclassification of B. taeanensis BH030017T, B. algicola KMM 3737T and B. hwajinpoensis SW-72T as genus Lottiidibacillus.</title>
        <authorList>
            <person name="Liu R."/>
            <person name="Huang Z."/>
        </authorList>
    </citation>
    <scope>NUCLEOTIDE SEQUENCE [LARGE SCALE GENOMIC DNA]</scope>
    <source>
        <strain evidence="3 4">BH030017</strain>
    </source>
</reference>
<dbReference type="InterPro" id="IPR002818">
    <property type="entry name" value="DJ-1/PfpI"/>
</dbReference>
<dbReference type="NCBIfam" id="TIGR01382">
    <property type="entry name" value="PfpI"/>
    <property type="match status" value="1"/>
</dbReference>
<dbReference type="OrthoDB" id="9792284at2"/>
<accession>A0A366XYT6</accession>
<dbReference type="Pfam" id="PF01965">
    <property type="entry name" value="DJ-1_PfpI"/>
    <property type="match status" value="1"/>
</dbReference>
<evidence type="ECO:0000313" key="4">
    <source>
        <dbReference type="Proteomes" id="UP000253314"/>
    </source>
</evidence>
<dbReference type="GO" id="GO:0006508">
    <property type="term" value="P:proteolysis"/>
    <property type="evidence" value="ECO:0007669"/>
    <property type="project" value="UniProtKB-KW"/>
</dbReference>
<name>A0A366XYT6_9BACI</name>
<dbReference type="GO" id="GO:0008233">
    <property type="term" value="F:peptidase activity"/>
    <property type="evidence" value="ECO:0007669"/>
    <property type="project" value="UniProtKB-KW"/>
</dbReference>
<keyword evidence="3" id="KW-0378">Hydrolase</keyword>
<dbReference type="InterPro" id="IPR029062">
    <property type="entry name" value="Class_I_gatase-like"/>
</dbReference>
<dbReference type="SUPFAM" id="SSF52317">
    <property type="entry name" value="Class I glutamine amidotransferase-like"/>
    <property type="match status" value="1"/>
</dbReference>
<dbReference type="PANTHER" id="PTHR42733">
    <property type="entry name" value="DJ-1 PROTEIN"/>
    <property type="match status" value="1"/>
</dbReference>
<dbReference type="Proteomes" id="UP000253314">
    <property type="component" value="Unassembled WGS sequence"/>
</dbReference>
<comment type="similarity">
    <text evidence="1">Belongs to the peptidase C56 family.</text>
</comment>
<evidence type="ECO:0000259" key="2">
    <source>
        <dbReference type="Pfam" id="PF01965"/>
    </source>
</evidence>
<feature type="domain" description="DJ-1/PfpI" evidence="2">
    <location>
        <begin position="28"/>
        <end position="190"/>
    </location>
</feature>